<proteinExistence type="inferred from homology"/>
<evidence type="ECO:0000256" key="8">
    <source>
        <dbReference type="ARBA" id="ARBA00023239"/>
    </source>
</evidence>
<dbReference type="AlphaFoldDB" id="A0A397H3P7"/>
<gene>
    <name evidence="9" type="ORF">CDV56_102345</name>
</gene>
<evidence type="ECO:0000256" key="2">
    <source>
        <dbReference type="ARBA" id="ARBA00005170"/>
    </source>
</evidence>
<evidence type="ECO:0000313" key="10">
    <source>
        <dbReference type="Proteomes" id="UP000215305"/>
    </source>
</evidence>
<comment type="similarity">
    <text evidence="3">Belongs to the alpha-acetolactate decarboxylase family.</text>
</comment>
<dbReference type="OrthoDB" id="509395at2759"/>
<dbReference type="GO" id="GO:0045151">
    <property type="term" value="P:acetoin biosynthetic process"/>
    <property type="evidence" value="ECO:0007669"/>
    <property type="project" value="UniProtKB-KW"/>
</dbReference>
<evidence type="ECO:0000256" key="1">
    <source>
        <dbReference type="ARBA" id="ARBA00001784"/>
    </source>
</evidence>
<reference evidence="9" key="1">
    <citation type="submission" date="2018-08" db="EMBL/GenBank/DDBJ databases">
        <title>Draft genome sequence of azole-resistant Aspergillus thermomutatus (Neosartorya pseudofischeri) strain HMR AF 39, isolated from a human nasal aspirate.</title>
        <authorList>
            <person name="Parent-Michaud M."/>
            <person name="Dufresne P.J."/>
            <person name="Fournier E."/>
            <person name="Martineau C."/>
            <person name="Moreira S."/>
            <person name="Perkins V."/>
            <person name="De Repentigny L."/>
            <person name="Dufresne S.F."/>
        </authorList>
    </citation>
    <scope>NUCLEOTIDE SEQUENCE [LARGE SCALE GENOMIC DNA]</scope>
    <source>
        <strain evidence="9">HMR AF 39</strain>
    </source>
</reference>
<dbReference type="VEuPathDB" id="FungiDB:CDV56_102345"/>
<dbReference type="PIRSF" id="PIRSF001332">
    <property type="entry name" value="Acetolac_decarb"/>
    <property type="match status" value="1"/>
</dbReference>
<dbReference type="PANTHER" id="PTHR35524">
    <property type="entry name" value="ALPHA-ACETOLACTATE DECARBOXYLASE"/>
    <property type="match status" value="1"/>
</dbReference>
<dbReference type="GO" id="GO:0047605">
    <property type="term" value="F:acetolactate decarboxylase activity"/>
    <property type="evidence" value="ECO:0007669"/>
    <property type="project" value="UniProtKB-EC"/>
</dbReference>
<dbReference type="InterPro" id="IPR005128">
    <property type="entry name" value="Acetolactate_a_deCO2ase"/>
</dbReference>
<evidence type="ECO:0000256" key="5">
    <source>
        <dbReference type="ARBA" id="ARBA00020164"/>
    </source>
</evidence>
<keyword evidence="10" id="KW-1185">Reference proteome</keyword>
<evidence type="ECO:0000313" key="9">
    <source>
        <dbReference type="EMBL" id="RHZ56256.1"/>
    </source>
</evidence>
<evidence type="ECO:0000256" key="6">
    <source>
        <dbReference type="ARBA" id="ARBA00022793"/>
    </source>
</evidence>
<dbReference type="CDD" id="cd17299">
    <property type="entry name" value="acetolactate_decarboxylase"/>
    <property type="match status" value="1"/>
</dbReference>
<dbReference type="Pfam" id="PF03306">
    <property type="entry name" value="AAL_decarboxy"/>
    <property type="match status" value="1"/>
</dbReference>
<organism evidence="9 10">
    <name type="scientific">Aspergillus thermomutatus</name>
    <name type="common">Neosartorya pseudofischeri</name>
    <dbReference type="NCBI Taxonomy" id="41047"/>
    <lineage>
        <taxon>Eukaryota</taxon>
        <taxon>Fungi</taxon>
        <taxon>Dikarya</taxon>
        <taxon>Ascomycota</taxon>
        <taxon>Pezizomycotina</taxon>
        <taxon>Eurotiomycetes</taxon>
        <taxon>Eurotiomycetidae</taxon>
        <taxon>Eurotiales</taxon>
        <taxon>Aspergillaceae</taxon>
        <taxon>Aspergillus</taxon>
        <taxon>Aspergillus subgen. Fumigati</taxon>
    </lineage>
</organism>
<keyword evidence="7" id="KW-0005">Acetoin biosynthesis</keyword>
<dbReference type="EC" id="4.1.1.5" evidence="4"/>
<dbReference type="NCBIfam" id="TIGR01252">
    <property type="entry name" value="acetolac_decarb"/>
    <property type="match status" value="1"/>
</dbReference>
<accession>A0A397H3P7</accession>
<dbReference type="EMBL" id="NKHU02000090">
    <property type="protein sequence ID" value="RHZ56256.1"/>
    <property type="molecule type" value="Genomic_DNA"/>
</dbReference>
<protein>
    <recommendedName>
        <fullName evidence="5">Alpha-acetolactate decarboxylase</fullName>
        <ecNumber evidence="4">4.1.1.5</ecNumber>
    </recommendedName>
</protein>
<comment type="pathway">
    <text evidence="2">Polyol metabolism; (R,R)-butane-2,3-diol biosynthesis; (R,R)-butane-2,3-diol from pyruvate: step 2/3.</text>
</comment>
<dbReference type="STRING" id="41047.A0A397H3P7"/>
<dbReference type="GeneID" id="38124319"/>
<dbReference type="Proteomes" id="UP000215305">
    <property type="component" value="Unassembled WGS sequence"/>
</dbReference>
<comment type="caution">
    <text evidence="9">The sequence shown here is derived from an EMBL/GenBank/DDBJ whole genome shotgun (WGS) entry which is preliminary data.</text>
</comment>
<name>A0A397H3P7_ASPTH</name>
<dbReference type="SUPFAM" id="SSF117856">
    <property type="entry name" value="AF0104/ALDC/Ptd012-like"/>
    <property type="match status" value="1"/>
</dbReference>
<sequence>MHAPSKMSPNQIYQFSLIGSLMHGVCHDGIPASHILQKGTHGLGTVADLDGEIVVVDSEAYHFTSAGVVRRLASTDTIPFAMMTDFHPTTTTQLASLDTEGLLEHVSPLLGPGRNYFLAVRVDAFFPSLSVRIIPKRENPDEALGDLTRRQSVTSIENSTGSLVGFWSPEYTAGLSVAGFHLHYLSDDRRAGGHVLDFRAHEASVSVAVVREYHIELPVTGEFRETGIKVPELAEVEQAEGFRKHG</sequence>
<evidence type="ECO:0000256" key="4">
    <source>
        <dbReference type="ARBA" id="ARBA00013204"/>
    </source>
</evidence>
<comment type="catalytic activity">
    <reaction evidence="1">
        <text>(2S)-2-acetolactate + H(+) = (R)-acetoin + CO2</text>
        <dbReference type="Rhea" id="RHEA:21580"/>
        <dbReference type="ChEBI" id="CHEBI:15378"/>
        <dbReference type="ChEBI" id="CHEBI:15686"/>
        <dbReference type="ChEBI" id="CHEBI:16526"/>
        <dbReference type="ChEBI" id="CHEBI:58476"/>
        <dbReference type="EC" id="4.1.1.5"/>
    </reaction>
</comment>
<dbReference type="Gene3D" id="3.30.1330.80">
    <property type="entry name" value="Hypothetical protein, similar to alpha- acetolactate decarboxylase, domain 2"/>
    <property type="match status" value="2"/>
</dbReference>
<dbReference type="RefSeq" id="XP_026614639.1">
    <property type="nucleotide sequence ID" value="XM_026755964.1"/>
</dbReference>
<evidence type="ECO:0000256" key="7">
    <source>
        <dbReference type="ARBA" id="ARBA00023061"/>
    </source>
</evidence>
<dbReference type="UniPathway" id="UPA00626">
    <property type="reaction ID" value="UER00678"/>
</dbReference>
<keyword evidence="8" id="KW-0456">Lyase</keyword>
<dbReference type="PANTHER" id="PTHR35524:SF1">
    <property type="entry name" value="ALPHA-ACETOLACTATE DECARBOXYLASE"/>
    <property type="match status" value="1"/>
</dbReference>
<evidence type="ECO:0000256" key="3">
    <source>
        <dbReference type="ARBA" id="ARBA00007106"/>
    </source>
</evidence>
<keyword evidence="6" id="KW-0210">Decarboxylase</keyword>